<accession>A0ABU2NWH9</accession>
<evidence type="ECO:0000256" key="1">
    <source>
        <dbReference type="SAM" id="MobiDB-lite"/>
    </source>
</evidence>
<protein>
    <recommendedName>
        <fullName evidence="5">L,D-transpeptidase</fullName>
    </recommendedName>
</protein>
<dbReference type="RefSeq" id="WP_311674313.1">
    <property type="nucleotide sequence ID" value="NZ_JAVREQ010000015.1"/>
</dbReference>
<feature type="region of interest" description="Disordered" evidence="1">
    <location>
        <begin position="35"/>
        <end position="76"/>
    </location>
</feature>
<gene>
    <name evidence="3" type="ORF">RM572_17610</name>
</gene>
<keyword evidence="2" id="KW-0732">Signal</keyword>
<reference evidence="4" key="1">
    <citation type="submission" date="2023-07" db="EMBL/GenBank/DDBJ databases">
        <title>30 novel species of actinomycetes from the DSMZ collection.</title>
        <authorList>
            <person name="Nouioui I."/>
        </authorList>
    </citation>
    <scope>NUCLEOTIDE SEQUENCE [LARGE SCALE GENOMIC DNA]</scope>
    <source>
        <strain evidence="4">DSM 42041</strain>
    </source>
</reference>
<proteinExistence type="predicted"/>
<evidence type="ECO:0000256" key="2">
    <source>
        <dbReference type="SAM" id="SignalP"/>
    </source>
</evidence>
<evidence type="ECO:0000313" key="3">
    <source>
        <dbReference type="EMBL" id="MDT0380573.1"/>
    </source>
</evidence>
<feature type="signal peptide" evidence="2">
    <location>
        <begin position="1"/>
        <end position="34"/>
    </location>
</feature>
<keyword evidence="4" id="KW-1185">Reference proteome</keyword>
<evidence type="ECO:0000313" key="4">
    <source>
        <dbReference type="Proteomes" id="UP001183414"/>
    </source>
</evidence>
<feature type="chain" id="PRO_5046281722" description="L,D-transpeptidase" evidence="2">
    <location>
        <begin position="35"/>
        <end position="192"/>
    </location>
</feature>
<dbReference type="EMBL" id="JAVREQ010000015">
    <property type="protein sequence ID" value="MDT0380573.1"/>
    <property type="molecule type" value="Genomic_DNA"/>
</dbReference>
<dbReference type="Proteomes" id="UP001183414">
    <property type="component" value="Unassembled WGS sequence"/>
</dbReference>
<feature type="compositionally biased region" description="Polar residues" evidence="1">
    <location>
        <begin position="40"/>
        <end position="57"/>
    </location>
</feature>
<sequence length="192" mass="19979">MTGNSGRSAGSFVAVLTALAFAVVSFLAYQAAAAQDDGRTTPNGPSTGANGSPTPSASALDRKESERALPADSGTGERVVYSLRRDRVWLVGANERVSRTYEVWPGTVDPEPDAYEVTSRTAQVTGTDGVPIENVVIFGYADGTVVGFSAAADGSRPELDPAKKTGGIRERTADGEAMWRFATPGTPVVVVP</sequence>
<feature type="compositionally biased region" description="Basic and acidic residues" evidence="1">
    <location>
        <begin position="60"/>
        <end position="69"/>
    </location>
</feature>
<name>A0ABU2NWH9_9ACTN</name>
<organism evidence="3 4">
    <name type="scientific">Streptomyces hazeniae</name>
    <dbReference type="NCBI Taxonomy" id="3075538"/>
    <lineage>
        <taxon>Bacteria</taxon>
        <taxon>Bacillati</taxon>
        <taxon>Actinomycetota</taxon>
        <taxon>Actinomycetes</taxon>
        <taxon>Kitasatosporales</taxon>
        <taxon>Streptomycetaceae</taxon>
        <taxon>Streptomyces</taxon>
    </lineage>
</organism>
<evidence type="ECO:0008006" key="5">
    <source>
        <dbReference type="Google" id="ProtNLM"/>
    </source>
</evidence>
<comment type="caution">
    <text evidence="3">The sequence shown here is derived from an EMBL/GenBank/DDBJ whole genome shotgun (WGS) entry which is preliminary data.</text>
</comment>